<proteinExistence type="predicted"/>
<name>A0A5P8PHE4_9CAUD</name>
<evidence type="ECO:0000313" key="2">
    <source>
        <dbReference type="Proteomes" id="UP000326777"/>
    </source>
</evidence>
<sequence>MNVATTPSNYTARDAKNVGNTAMHNAVDWIYGKIIERIQIQAPKGDNIMIDFGNMIKAYEEPCPYSRVLNTIMDSLRDAGFSVKLGSSNLGGSEHIEISWADVDTDSEFEHRCLQKLFGQ</sequence>
<keyword evidence="2" id="KW-1185">Reference proteome</keyword>
<dbReference type="EMBL" id="MN095771">
    <property type="protein sequence ID" value="QFR56132.1"/>
    <property type="molecule type" value="Genomic_DNA"/>
</dbReference>
<organism evidence="1 2">
    <name type="scientific">Serratia phage Muldoon</name>
    <dbReference type="NCBI Taxonomy" id="2601678"/>
    <lineage>
        <taxon>Viruses</taxon>
        <taxon>Duplodnaviria</taxon>
        <taxon>Heunggongvirae</taxon>
        <taxon>Uroviricota</taxon>
        <taxon>Caudoviricetes</taxon>
        <taxon>Muldoonvirus</taxon>
        <taxon>Muldoonvirus muldoon</taxon>
    </lineage>
</organism>
<gene>
    <name evidence="1" type="ORF">CPT_Muldoon_181</name>
</gene>
<dbReference type="Proteomes" id="UP000326777">
    <property type="component" value="Genome"/>
</dbReference>
<accession>A0A5P8PHE4</accession>
<protein>
    <submittedName>
        <fullName evidence="1">Uncharacterized protein</fullName>
    </submittedName>
</protein>
<evidence type="ECO:0000313" key="1">
    <source>
        <dbReference type="EMBL" id="QFR56132.1"/>
    </source>
</evidence>
<reference evidence="2" key="1">
    <citation type="submission" date="2019-06" db="EMBL/GenBank/DDBJ databases">
        <title>Complete genome sequence of Serratia marcescens phage Muldoon.</title>
        <authorList>
            <person name="Campbell S."/>
            <person name="Atkinson C."/>
            <person name="Moreland R."/>
            <person name="Liu M."/>
            <person name="Ramsey J."/>
            <person name="Leavitt J."/>
        </authorList>
    </citation>
    <scope>NUCLEOTIDE SEQUENCE [LARGE SCALE GENOMIC DNA]</scope>
</reference>